<dbReference type="Proteomes" id="UP000759131">
    <property type="component" value="Unassembled WGS sequence"/>
</dbReference>
<dbReference type="FunFam" id="3.30.1370.10:FF:000012">
    <property type="entry name" value="Mex-3 RNA-binding family member D"/>
    <property type="match status" value="1"/>
</dbReference>
<dbReference type="InterPro" id="IPR047227">
    <property type="entry name" value="MEX3"/>
</dbReference>
<dbReference type="OrthoDB" id="427410at2759"/>
<accession>A0A7R9KRU9</accession>
<evidence type="ECO:0000313" key="4">
    <source>
        <dbReference type="Proteomes" id="UP000759131"/>
    </source>
</evidence>
<protein>
    <recommendedName>
        <fullName evidence="2">K Homology domain-containing protein</fullName>
    </recommendedName>
</protein>
<reference evidence="3" key="1">
    <citation type="submission" date="2020-11" db="EMBL/GenBank/DDBJ databases">
        <authorList>
            <person name="Tran Van P."/>
        </authorList>
    </citation>
    <scope>NUCLEOTIDE SEQUENCE</scope>
</reference>
<name>A0A7R9KRU9_9ACAR</name>
<dbReference type="EMBL" id="OC860105">
    <property type="protein sequence ID" value="CAD7628262.1"/>
    <property type="molecule type" value="Genomic_DNA"/>
</dbReference>
<dbReference type="GO" id="GO:0010468">
    <property type="term" value="P:regulation of gene expression"/>
    <property type="evidence" value="ECO:0007669"/>
    <property type="project" value="UniProtKB-ARBA"/>
</dbReference>
<feature type="domain" description="K Homology" evidence="2">
    <location>
        <begin position="111"/>
        <end position="179"/>
    </location>
</feature>
<dbReference type="Gene3D" id="3.30.1370.10">
    <property type="entry name" value="K Homology domain, type 1"/>
    <property type="match status" value="2"/>
</dbReference>
<evidence type="ECO:0000256" key="1">
    <source>
        <dbReference type="PROSITE-ProRule" id="PRU00117"/>
    </source>
</evidence>
<dbReference type="SMART" id="SM00322">
    <property type="entry name" value="KH"/>
    <property type="match status" value="2"/>
</dbReference>
<evidence type="ECO:0000259" key="2">
    <source>
        <dbReference type="SMART" id="SM00322"/>
    </source>
</evidence>
<keyword evidence="1" id="KW-0694">RNA-binding</keyword>
<dbReference type="InterPro" id="IPR004088">
    <property type="entry name" value="KH_dom_type_1"/>
</dbReference>
<dbReference type="PROSITE" id="PS50084">
    <property type="entry name" value="KH_TYPE_1"/>
    <property type="match status" value="2"/>
</dbReference>
<dbReference type="SUPFAM" id="SSF54791">
    <property type="entry name" value="Eukaryotic type KH-domain (KH-domain type I)"/>
    <property type="match status" value="2"/>
</dbReference>
<dbReference type="InterPro" id="IPR036612">
    <property type="entry name" value="KH_dom_type_1_sf"/>
</dbReference>
<dbReference type="InterPro" id="IPR004087">
    <property type="entry name" value="KH_dom"/>
</dbReference>
<dbReference type="PANTHER" id="PTHR23285:SF7">
    <property type="entry name" value="LD09246P1"/>
    <property type="match status" value="1"/>
</dbReference>
<sequence length="261" mass="28286">MSVTVGANLFPQTIGLVHTMTSMDSQPLVTEVVRVPSVEHVAQIVGRSGSKIKYLRAETNTCIKTPYRGDDPAFVVTGRPDSVRMAVNAIEKASQHFSYLMDGRSNVCAVGEVTISVTVPQPYVGAVVGRNGSVIKTIKEQTNTRINTPKSDAAAPAFEVTGTRVNVLAAKEAIGDKVLQAYQLRNSTKFDPNLNRSKFMDKIFQSSSPPMTAPVVLMSTQSPIQSSIGSVYPMDRGLSPKPSFPVSSSIFDPFFYYKTLC</sequence>
<dbReference type="PANTHER" id="PTHR23285">
    <property type="entry name" value="RING FINGER AND KH DOMAIN CONTAINING PROTEIN 1"/>
    <property type="match status" value="1"/>
</dbReference>
<dbReference type="GO" id="GO:0003723">
    <property type="term" value="F:RNA binding"/>
    <property type="evidence" value="ECO:0007669"/>
    <property type="project" value="UniProtKB-UniRule"/>
</dbReference>
<proteinExistence type="predicted"/>
<feature type="domain" description="K Homology" evidence="2">
    <location>
        <begin position="27"/>
        <end position="95"/>
    </location>
</feature>
<dbReference type="AlphaFoldDB" id="A0A7R9KRU9"/>
<evidence type="ECO:0000313" key="3">
    <source>
        <dbReference type="EMBL" id="CAD7628262.1"/>
    </source>
</evidence>
<dbReference type="Pfam" id="PF00013">
    <property type="entry name" value="KH_1"/>
    <property type="match status" value="2"/>
</dbReference>
<gene>
    <name evidence="3" type="ORF">OSB1V03_LOCUS8684</name>
</gene>
<dbReference type="EMBL" id="CAJPIZ010005530">
    <property type="protein sequence ID" value="CAG2108692.1"/>
    <property type="molecule type" value="Genomic_DNA"/>
</dbReference>
<keyword evidence="4" id="KW-1185">Reference proteome</keyword>
<organism evidence="3">
    <name type="scientific">Medioppia subpectinata</name>
    <dbReference type="NCBI Taxonomy" id="1979941"/>
    <lineage>
        <taxon>Eukaryota</taxon>
        <taxon>Metazoa</taxon>
        <taxon>Ecdysozoa</taxon>
        <taxon>Arthropoda</taxon>
        <taxon>Chelicerata</taxon>
        <taxon>Arachnida</taxon>
        <taxon>Acari</taxon>
        <taxon>Acariformes</taxon>
        <taxon>Sarcoptiformes</taxon>
        <taxon>Oribatida</taxon>
        <taxon>Brachypylina</taxon>
        <taxon>Oppioidea</taxon>
        <taxon>Oppiidae</taxon>
        <taxon>Medioppia</taxon>
    </lineage>
</organism>